<protein>
    <submittedName>
        <fullName evidence="6">Intraflagellar transport protein 20 homolog</fullName>
    </submittedName>
</protein>
<gene>
    <name evidence="6" type="primary">LOC108557398</name>
</gene>
<dbReference type="GeneID" id="108557398"/>
<name>A0ABM1M482_NICVS</name>
<evidence type="ECO:0000256" key="2">
    <source>
        <dbReference type="ARBA" id="ARBA00023054"/>
    </source>
</evidence>
<proteinExistence type="predicted"/>
<accession>A0ABM1M482</accession>
<dbReference type="Proteomes" id="UP000695000">
    <property type="component" value="Unplaced"/>
</dbReference>
<evidence type="ECO:0000313" key="6">
    <source>
        <dbReference type="RefSeq" id="XP_017769382.1"/>
    </source>
</evidence>
<dbReference type="PANTHER" id="PTHR31978:SF1">
    <property type="entry name" value="INTRAFLAGELLAR TRANSPORT PROTEIN 20 HOMOLOG"/>
    <property type="match status" value="1"/>
</dbReference>
<keyword evidence="3" id="KW-0966">Cell projection</keyword>
<evidence type="ECO:0000256" key="3">
    <source>
        <dbReference type="ARBA" id="ARBA00023273"/>
    </source>
</evidence>
<keyword evidence="2 4" id="KW-0175">Coiled coil</keyword>
<evidence type="ECO:0000256" key="4">
    <source>
        <dbReference type="SAM" id="Coils"/>
    </source>
</evidence>
<dbReference type="PANTHER" id="PTHR31978">
    <property type="entry name" value="INTRAFLAGELLAR TRANSPORT PROTEIN 20 HOMOLOG"/>
    <property type="match status" value="1"/>
</dbReference>
<sequence length="130" mass="15351">MSEILSTIGVYFDEVDKVRILEPDVSNQTNVLKDECKIYVEKIDEFQKLIDNFINIMDKLGKEVERQKMKAISTRNIMQTMEKRREVDQQQLQALIMEKSMEVERLKVQLNSLQKQELEQLDIITTLTNN</sequence>
<evidence type="ECO:0000256" key="1">
    <source>
        <dbReference type="ARBA" id="ARBA00004138"/>
    </source>
</evidence>
<evidence type="ECO:0000313" key="5">
    <source>
        <dbReference type="Proteomes" id="UP000695000"/>
    </source>
</evidence>
<keyword evidence="5" id="KW-1185">Reference proteome</keyword>
<organism evidence="5 6">
    <name type="scientific">Nicrophorus vespilloides</name>
    <name type="common">Boreal carrion beetle</name>
    <dbReference type="NCBI Taxonomy" id="110193"/>
    <lineage>
        <taxon>Eukaryota</taxon>
        <taxon>Metazoa</taxon>
        <taxon>Ecdysozoa</taxon>
        <taxon>Arthropoda</taxon>
        <taxon>Hexapoda</taxon>
        <taxon>Insecta</taxon>
        <taxon>Pterygota</taxon>
        <taxon>Neoptera</taxon>
        <taxon>Endopterygota</taxon>
        <taxon>Coleoptera</taxon>
        <taxon>Polyphaga</taxon>
        <taxon>Staphyliniformia</taxon>
        <taxon>Silphidae</taxon>
        <taxon>Nicrophorinae</taxon>
        <taxon>Nicrophorus</taxon>
    </lineage>
</organism>
<comment type="subcellular location">
    <subcellularLocation>
        <location evidence="1">Cell projection</location>
        <location evidence="1">Cilium</location>
    </subcellularLocation>
</comment>
<reference evidence="6" key="1">
    <citation type="submission" date="2025-08" db="UniProtKB">
        <authorList>
            <consortium name="RefSeq"/>
        </authorList>
    </citation>
    <scope>IDENTIFICATION</scope>
    <source>
        <tissue evidence="6">Whole Larva</tissue>
    </source>
</reference>
<dbReference type="InterPro" id="IPR028172">
    <property type="entry name" value="FT20"/>
</dbReference>
<feature type="coiled-coil region" evidence="4">
    <location>
        <begin position="78"/>
        <end position="116"/>
    </location>
</feature>
<dbReference type="Pfam" id="PF14931">
    <property type="entry name" value="IFT20"/>
    <property type="match status" value="1"/>
</dbReference>
<dbReference type="RefSeq" id="XP_017769382.1">
    <property type="nucleotide sequence ID" value="XM_017913893.1"/>
</dbReference>